<evidence type="ECO:0000256" key="1">
    <source>
        <dbReference type="SAM" id="MobiDB-lite"/>
    </source>
</evidence>
<organism evidence="2 3">
    <name type="scientific">Methanothrix harundinacea</name>
    <dbReference type="NCBI Taxonomy" id="301375"/>
    <lineage>
        <taxon>Archaea</taxon>
        <taxon>Methanobacteriati</taxon>
        <taxon>Methanobacteriota</taxon>
        <taxon>Stenosarchaea group</taxon>
        <taxon>Methanomicrobia</taxon>
        <taxon>Methanotrichales</taxon>
        <taxon>Methanotrichaceae</taxon>
        <taxon>Methanothrix</taxon>
    </lineage>
</organism>
<dbReference type="EMBL" id="LGHB01000010">
    <property type="protein sequence ID" value="KUK96630.1"/>
    <property type="molecule type" value="Genomic_DNA"/>
</dbReference>
<sequence length="94" mass="10725">MRRLVEREAENSAISKEGGSKRLTGLYPKPLEGERIPISFLGAEKRRIGWSPEEGKSVSIDEETDVSSLKRVREINEVQIFNWLTGREGLIELR</sequence>
<comment type="caution">
    <text evidence="2">The sequence shown here is derived from an EMBL/GenBank/DDBJ whole genome shotgun (WGS) entry which is preliminary data.</text>
</comment>
<evidence type="ECO:0000313" key="3">
    <source>
        <dbReference type="Proteomes" id="UP000053961"/>
    </source>
</evidence>
<feature type="compositionally biased region" description="Basic and acidic residues" evidence="1">
    <location>
        <begin position="1"/>
        <end position="10"/>
    </location>
</feature>
<proteinExistence type="predicted"/>
<protein>
    <submittedName>
        <fullName evidence="2">Uncharacterized protein</fullName>
    </submittedName>
</protein>
<name>A0A101IKM7_9EURY</name>
<gene>
    <name evidence="2" type="ORF">XE07_0983</name>
</gene>
<feature type="region of interest" description="Disordered" evidence="1">
    <location>
        <begin position="1"/>
        <end position="21"/>
    </location>
</feature>
<accession>A0A101IKM7</accession>
<evidence type="ECO:0000313" key="2">
    <source>
        <dbReference type="EMBL" id="KUK96630.1"/>
    </source>
</evidence>
<reference evidence="3" key="1">
    <citation type="journal article" date="2015" name="MBio">
        <title>Genome-Resolved Metagenomic Analysis Reveals Roles for Candidate Phyla and Other Microbial Community Members in Biogeochemical Transformations in Oil Reservoirs.</title>
        <authorList>
            <person name="Hu P."/>
            <person name="Tom L."/>
            <person name="Singh A."/>
            <person name="Thomas B.C."/>
            <person name="Baker B.J."/>
            <person name="Piceno Y.M."/>
            <person name="Andersen G.L."/>
            <person name="Banfield J.F."/>
        </authorList>
    </citation>
    <scope>NUCLEOTIDE SEQUENCE [LARGE SCALE GENOMIC DNA]</scope>
</reference>
<dbReference type="PATRIC" id="fig|301375.6.peg.2367"/>
<dbReference type="Proteomes" id="UP000053961">
    <property type="component" value="Unassembled WGS sequence"/>
</dbReference>
<dbReference type="AlphaFoldDB" id="A0A101IKM7"/>